<dbReference type="Gene3D" id="3.40.50.1000">
    <property type="entry name" value="HAD superfamily/HAD-like"/>
    <property type="match status" value="1"/>
</dbReference>
<dbReference type="InterPro" id="IPR023214">
    <property type="entry name" value="HAD_sf"/>
</dbReference>
<keyword evidence="2" id="KW-1185">Reference proteome</keyword>
<dbReference type="PANTHER" id="PTHR43611:SF3">
    <property type="entry name" value="FLAVIN MONONUCLEOTIDE HYDROLASE 1, CHLOROPLATIC"/>
    <property type="match status" value="1"/>
</dbReference>
<accession>A0A7T0KM78</accession>
<dbReference type="RefSeq" id="WP_165003032.1">
    <property type="nucleotide sequence ID" value="NZ_CP064955.1"/>
</dbReference>
<dbReference type="InterPro" id="IPR036412">
    <property type="entry name" value="HAD-like_sf"/>
</dbReference>
<dbReference type="SUPFAM" id="SSF56784">
    <property type="entry name" value="HAD-like"/>
    <property type="match status" value="1"/>
</dbReference>
<dbReference type="Pfam" id="PF00702">
    <property type="entry name" value="Hydrolase"/>
    <property type="match status" value="1"/>
</dbReference>
<evidence type="ECO:0000313" key="2">
    <source>
        <dbReference type="Proteomes" id="UP000594586"/>
    </source>
</evidence>
<sequence>MDALLFGLSGVVLEPRTAAGRSRVERAAGALDTDRFWSVYRDLRPAYDIGDVSDVRWWQQVAIRAGLDDPDIQEAVAADADTLSEARRDMVDCLLGLVDVGWACGVVDNAPAVVAAHLRAAHPWLGELDAVTFSCDIGVAKPDPAVYRVAVEAMGAKLTSTVYFDHREDWVEAARRLGMRAVLFTCAPDVRKALESL</sequence>
<dbReference type="NCBIfam" id="TIGR01509">
    <property type="entry name" value="HAD-SF-IA-v3"/>
    <property type="match status" value="1"/>
</dbReference>
<dbReference type="AlphaFoldDB" id="A0A7T0KM78"/>
<dbReference type="Proteomes" id="UP000594586">
    <property type="component" value="Chromosome"/>
</dbReference>
<evidence type="ECO:0000313" key="1">
    <source>
        <dbReference type="EMBL" id="QPK83318.1"/>
    </source>
</evidence>
<protein>
    <submittedName>
        <fullName evidence="1">HAD-IA family hydrolase</fullName>
    </submittedName>
</protein>
<name>A0A7T0KM78_9CORY</name>
<dbReference type="KEGG" id="cqn:G7Y29_00315"/>
<organism evidence="1 2">
    <name type="scientific">Corynebacterium qintianiae</name>
    <dbReference type="NCBI Taxonomy" id="2709392"/>
    <lineage>
        <taxon>Bacteria</taxon>
        <taxon>Bacillati</taxon>
        <taxon>Actinomycetota</taxon>
        <taxon>Actinomycetes</taxon>
        <taxon>Mycobacteriales</taxon>
        <taxon>Corynebacteriaceae</taxon>
        <taxon>Corynebacterium</taxon>
    </lineage>
</organism>
<proteinExistence type="predicted"/>
<dbReference type="PANTHER" id="PTHR43611">
    <property type="entry name" value="ALPHA-D-GLUCOSE 1-PHOSPHATE PHOSPHATASE"/>
    <property type="match status" value="1"/>
</dbReference>
<dbReference type="GO" id="GO:0016787">
    <property type="term" value="F:hydrolase activity"/>
    <property type="evidence" value="ECO:0007669"/>
    <property type="project" value="UniProtKB-KW"/>
</dbReference>
<gene>
    <name evidence="1" type="ORF">G7Y29_00315</name>
</gene>
<dbReference type="EMBL" id="CP064955">
    <property type="protein sequence ID" value="QPK83318.1"/>
    <property type="molecule type" value="Genomic_DNA"/>
</dbReference>
<keyword evidence="1" id="KW-0378">Hydrolase</keyword>
<dbReference type="InterPro" id="IPR006439">
    <property type="entry name" value="HAD-SF_hydro_IA"/>
</dbReference>
<reference evidence="1 2" key="1">
    <citation type="submission" date="2020-11" db="EMBL/GenBank/DDBJ databases">
        <title>Corynebacterium sp. MC1420.</title>
        <authorList>
            <person name="Zhou J."/>
        </authorList>
    </citation>
    <scope>NUCLEOTIDE SEQUENCE [LARGE SCALE GENOMIC DNA]</scope>
    <source>
        <strain evidence="1 2">MC1420</strain>
    </source>
</reference>
<dbReference type="PRINTS" id="PR00413">
    <property type="entry name" value="HADHALOGNASE"/>
</dbReference>